<dbReference type="AlphaFoldDB" id="A0A1G5XX20"/>
<dbReference type="GO" id="GO:0016491">
    <property type="term" value="F:oxidoreductase activity"/>
    <property type="evidence" value="ECO:0007669"/>
    <property type="project" value="InterPro"/>
</dbReference>
<dbReference type="PANTHER" id="PTHR37539:SF1">
    <property type="entry name" value="ER-BOUND OXYGENASE MPAB_MPAB'_RUBBER OXYGENASE CATALYTIC DOMAIN-CONTAINING PROTEIN"/>
    <property type="match status" value="1"/>
</dbReference>
<dbReference type="InterPro" id="IPR037473">
    <property type="entry name" value="Lcp-like"/>
</dbReference>
<evidence type="ECO:0000313" key="3">
    <source>
        <dbReference type="Proteomes" id="UP000198756"/>
    </source>
</evidence>
<dbReference type="InterPro" id="IPR018713">
    <property type="entry name" value="MPAB/Lcp_cat_dom"/>
</dbReference>
<protein>
    <recommendedName>
        <fullName evidence="1">ER-bound oxygenase mpaB/mpaB'/Rubber oxygenase catalytic domain-containing protein</fullName>
    </recommendedName>
</protein>
<name>A0A1G5XX20_9BACT</name>
<feature type="domain" description="ER-bound oxygenase mpaB/mpaB'/Rubber oxygenase catalytic" evidence="1">
    <location>
        <begin position="118"/>
        <end position="304"/>
    </location>
</feature>
<evidence type="ECO:0000259" key="1">
    <source>
        <dbReference type="Pfam" id="PF09995"/>
    </source>
</evidence>
<dbReference type="Pfam" id="PF09995">
    <property type="entry name" value="MPAB_Lcp_cat"/>
    <property type="match status" value="1"/>
</dbReference>
<gene>
    <name evidence="2" type="ORF">SAMN03080617_02066</name>
</gene>
<reference evidence="3" key="1">
    <citation type="submission" date="2016-10" db="EMBL/GenBank/DDBJ databases">
        <authorList>
            <person name="Varghese N."/>
            <person name="Submissions S."/>
        </authorList>
    </citation>
    <scope>NUCLEOTIDE SEQUENCE [LARGE SCALE GENOMIC DNA]</scope>
    <source>
        <strain evidence="3">DSM 22703</strain>
    </source>
</reference>
<keyword evidence="3" id="KW-1185">Reference proteome</keyword>
<dbReference type="Proteomes" id="UP000198756">
    <property type="component" value="Unassembled WGS sequence"/>
</dbReference>
<dbReference type="EMBL" id="FMXE01000012">
    <property type="protein sequence ID" value="SDA74740.1"/>
    <property type="molecule type" value="Genomic_DNA"/>
</dbReference>
<evidence type="ECO:0000313" key="2">
    <source>
        <dbReference type="EMBL" id="SDA74740.1"/>
    </source>
</evidence>
<accession>A0A1G5XX20</accession>
<organism evidence="2 3">
    <name type="scientific">Algoriphagus alkaliphilus</name>
    <dbReference type="NCBI Taxonomy" id="279824"/>
    <lineage>
        <taxon>Bacteria</taxon>
        <taxon>Pseudomonadati</taxon>
        <taxon>Bacteroidota</taxon>
        <taxon>Cytophagia</taxon>
        <taxon>Cytophagales</taxon>
        <taxon>Cyclobacteriaceae</taxon>
        <taxon>Algoriphagus</taxon>
    </lineage>
</organism>
<proteinExistence type="predicted"/>
<dbReference type="STRING" id="279824.SAMN03080617_02066"/>
<sequence>MSKLHLYTNSLFDDLRQQQDELADRAVSALIQNPDWVKTINSWERIPDKLSQDFSKEVTDFFEFYRRKDSSDVRAILERGQQFFEENGDFYTALLGFYSLPYCYAFADGAEVLVRSKRIIDAIGERLGETGYFVMEIFRPGAFISDNRAYLVCAKVRLIHAYSRYFIKHYAKDWQSAYGMPVNQEDMIGTNIAFSQIVLRGLFKLGISIDEAEHQAVLAYWRWIGELIGIDVNYWPETSKEAFELDKLIRSRNIRASAAGQKLIGALLSYYRKAVPDAALASQVEGIVSFFLGKEASKALNLKSKISFQGDLLGLFFKLNGLKNFGAKKSYTTLKRALDQQQIQQFGKLMTIQLPVISRS</sequence>
<dbReference type="RefSeq" id="WP_175454209.1">
    <property type="nucleotide sequence ID" value="NZ_FMXE01000012.1"/>
</dbReference>
<dbReference type="PANTHER" id="PTHR37539">
    <property type="entry name" value="SECRETED PROTEIN-RELATED"/>
    <property type="match status" value="1"/>
</dbReference>